<dbReference type="PANTHER" id="PTHR45774">
    <property type="entry name" value="BTB/POZ DOMAIN-CONTAINING"/>
    <property type="match status" value="1"/>
</dbReference>
<gene>
    <name evidence="2" type="ORF">NEZAVI_LOCUS328</name>
</gene>
<dbReference type="SMART" id="SM00225">
    <property type="entry name" value="BTB"/>
    <property type="match status" value="1"/>
</dbReference>
<dbReference type="InterPro" id="IPR000210">
    <property type="entry name" value="BTB/POZ_dom"/>
</dbReference>
<keyword evidence="3" id="KW-1185">Reference proteome</keyword>
<dbReference type="InterPro" id="IPR011705">
    <property type="entry name" value="BACK"/>
</dbReference>
<organism evidence="2 3">
    <name type="scientific">Nezara viridula</name>
    <name type="common">Southern green stink bug</name>
    <name type="synonym">Cimex viridulus</name>
    <dbReference type="NCBI Taxonomy" id="85310"/>
    <lineage>
        <taxon>Eukaryota</taxon>
        <taxon>Metazoa</taxon>
        <taxon>Ecdysozoa</taxon>
        <taxon>Arthropoda</taxon>
        <taxon>Hexapoda</taxon>
        <taxon>Insecta</taxon>
        <taxon>Pterygota</taxon>
        <taxon>Neoptera</taxon>
        <taxon>Paraneoptera</taxon>
        <taxon>Hemiptera</taxon>
        <taxon>Heteroptera</taxon>
        <taxon>Panheteroptera</taxon>
        <taxon>Pentatomomorpha</taxon>
        <taxon>Pentatomoidea</taxon>
        <taxon>Pentatomidae</taxon>
        <taxon>Pentatominae</taxon>
        <taxon>Nezara</taxon>
    </lineage>
</organism>
<protein>
    <recommendedName>
        <fullName evidence="1">BTB domain-containing protein</fullName>
    </recommendedName>
</protein>
<proteinExistence type="predicted"/>
<accession>A0A9P0E7F1</accession>
<dbReference type="AlphaFoldDB" id="A0A9P0E7F1"/>
<dbReference type="Proteomes" id="UP001152798">
    <property type="component" value="Chromosome 1"/>
</dbReference>
<dbReference type="Gene3D" id="3.30.710.10">
    <property type="entry name" value="Potassium Channel Kv1.1, Chain A"/>
    <property type="match status" value="1"/>
</dbReference>
<sequence>MFVMDLKHSKTEGWQLSKNCVQQRFKELLCLSQWTDCAFQVGTEKIEVIHGHKLILAVTSPVFEALFYGPLADEKNQVITVPDIEPHTFHLFLSYVYSDEVNLQSIEEAGELLYVAKKYMVQPLTMTCLYYLVQHTLIRTLWDILYIAEVLNEEELFASCIKIMSRYHYEIWNSENDSLSVGTLCRLLEEDHMNMTEGEVLSMVLDWAKKELTNRGLQDTTQARRRLLEDTGALYRIRFLALPPEELLSLEDVLTEQELLAFKDRQVPHGFCSFTTPRKQVIPVVWRSTRELLSSRSKMWINRGEVVTTIQSSSRVLVIGFEVFTRLAQINDYVRTPAPNSSYRERLVVLIKDPDGKMLQKTEYDRNVHFNSSQCVNLIRPFWFEPNVKYTISISFIGGQYPICTFNDASSKGTKFLFEEVMVVDGSTPIYSSFIMSISYAL</sequence>
<evidence type="ECO:0000313" key="2">
    <source>
        <dbReference type="EMBL" id="CAH1388791.1"/>
    </source>
</evidence>
<dbReference type="InterPro" id="IPR011333">
    <property type="entry name" value="SKP1/BTB/POZ_sf"/>
</dbReference>
<reference evidence="2" key="1">
    <citation type="submission" date="2022-01" db="EMBL/GenBank/DDBJ databases">
        <authorList>
            <person name="King R."/>
        </authorList>
    </citation>
    <scope>NUCLEOTIDE SEQUENCE</scope>
</reference>
<name>A0A9P0E7F1_NEZVI</name>
<dbReference type="SMART" id="SM00875">
    <property type="entry name" value="BACK"/>
    <property type="match status" value="1"/>
</dbReference>
<dbReference type="PANTHER" id="PTHR45774:SF3">
    <property type="entry name" value="BTB (POZ) DOMAIN-CONTAINING 2B-RELATED"/>
    <property type="match status" value="1"/>
</dbReference>
<feature type="domain" description="BTB" evidence="1">
    <location>
        <begin position="35"/>
        <end position="105"/>
    </location>
</feature>
<evidence type="ECO:0000259" key="1">
    <source>
        <dbReference type="PROSITE" id="PS50097"/>
    </source>
</evidence>
<dbReference type="SUPFAM" id="SSF54695">
    <property type="entry name" value="POZ domain"/>
    <property type="match status" value="1"/>
</dbReference>
<evidence type="ECO:0000313" key="3">
    <source>
        <dbReference type="Proteomes" id="UP001152798"/>
    </source>
</evidence>
<dbReference type="OrthoDB" id="45365at2759"/>
<dbReference type="PROSITE" id="PS50097">
    <property type="entry name" value="BTB"/>
    <property type="match status" value="1"/>
</dbReference>
<dbReference type="Pfam" id="PF07707">
    <property type="entry name" value="BACK"/>
    <property type="match status" value="1"/>
</dbReference>
<dbReference type="EMBL" id="OV725077">
    <property type="protein sequence ID" value="CAH1388791.1"/>
    <property type="molecule type" value="Genomic_DNA"/>
</dbReference>
<dbReference type="Pfam" id="PF00651">
    <property type="entry name" value="BTB"/>
    <property type="match status" value="1"/>
</dbReference>